<evidence type="ECO:0000256" key="1">
    <source>
        <dbReference type="ARBA" id="ARBA00007116"/>
    </source>
</evidence>
<dbReference type="HAMAP" id="MF_01337_B">
    <property type="entry name" value="Ribosomal_uL18_B"/>
    <property type="match status" value="1"/>
</dbReference>
<dbReference type="InterPro" id="IPR057268">
    <property type="entry name" value="Ribosomal_L18"/>
</dbReference>
<evidence type="ECO:0000313" key="9">
    <source>
        <dbReference type="Proteomes" id="UP000179024"/>
    </source>
</evidence>
<proteinExistence type="inferred from homology"/>
<comment type="similarity">
    <text evidence="1 7">Belongs to the universal ribosomal protein uL18 family.</text>
</comment>
<dbReference type="PANTHER" id="PTHR12899">
    <property type="entry name" value="39S RIBOSOMAL PROTEIN L18, MITOCHONDRIAL"/>
    <property type="match status" value="1"/>
</dbReference>
<name>A0A1F7I8C9_9BACT</name>
<evidence type="ECO:0000256" key="3">
    <source>
        <dbReference type="ARBA" id="ARBA00022884"/>
    </source>
</evidence>
<keyword evidence="2 7" id="KW-0699">rRNA-binding</keyword>
<keyword evidence="5 7" id="KW-0687">Ribonucleoprotein</keyword>
<dbReference type="InterPro" id="IPR004389">
    <property type="entry name" value="Ribosomal_uL18_bac-type"/>
</dbReference>
<evidence type="ECO:0000256" key="5">
    <source>
        <dbReference type="ARBA" id="ARBA00023274"/>
    </source>
</evidence>
<dbReference type="GO" id="GO:0006412">
    <property type="term" value="P:translation"/>
    <property type="evidence" value="ECO:0007669"/>
    <property type="project" value="UniProtKB-UniRule"/>
</dbReference>
<dbReference type="SUPFAM" id="SSF53137">
    <property type="entry name" value="Translational machinery components"/>
    <property type="match status" value="1"/>
</dbReference>
<dbReference type="AlphaFoldDB" id="A0A1F7I8C9"/>
<comment type="subunit">
    <text evidence="7">Part of the 50S ribosomal subunit; part of the 5S rRNA/L5/L18/L25 subcomplex. Contacts the 5S and 23S rRNAs.</text>
</comment>
<evidence type="ECO:0000256" key="4">
    <source>
        <dbReference type="ARBA" id="ARBA00022980"/>
    </source>
</evidence>
<dbReference type="GO" id="GO:0008097">
    <property type="term" value="F:5S rRNA binding"/>
    <property type="evidence" value="ECO:0007669"/>
    <property type="project" value="TreeGrafter"/>
</dbReference>
<dbReference type="Gene3D" id="3.30.420.100">
    <property type="match status" value="1"/>
</dbReference>
<keyword evidence="4 7" id="KW-0689">Ribosomal protein</keyword>
<dbReference type="EMBL" id="MGAE01000015">
    <property type="protein sequence ID" value="OGK39628.1"/>
    <property type="molecule type" value="Genomic_DNA"/>
</dbReference>
<evidence type="ECO:0000256" key="7">
    <source>
        <dbReference type="HAMAP-Rule" id="MF_01337"/>
    </source>
</evidence>
<dbReference type="GO" id="GO:0003735">
    <property type="term" value="F:structural constituent of ribosome"/>
    <property type="evidence" value="ECO:0007669"/>
    <property type="project" value="InterPro"/>
</dbReference>
<dbReference type="GO" id="GO:0005737">
    <property type="term" value="C:cytoplasm"/>
    <property type="evidence" value="ECO:0007669"/>
    <property type="project" value="UniProtKB-ARBA"/>
</dbReference>
<sequence length="115" mass="13356">MKNRKLIQRERRKLRVRSKIIRQSDFPRLTVHRSNKHIYAQLIDDYKMLTLLAHNDVSIKETVKAMDKARQVGTALAEKIKAKKIKQVVFDRGPYAYNGRIKALVEAVREGGITI</sequence>
<dbReference type="GO" id="GO:1990904">
    <property type="term" value="C:ribonucleoprotein complex"/>
    <property type="evidence" value="ECO:0007669"/>
    <property type="project" value="UniProtKB-KW"/>
</dbReference>
<dbReference type="Proteomes" id="UP000179024">
    <property type="component" value="Unassembled WGS sequence"/>
</dbReference>
<comment type="caution">
    <text evidence="8">The sequence shown here is derived from an EMBL/GenBank/DDBJ whole genome shotgun (WGS) entry which is preliminary data.</text>
</comment>
<dbReference type="InterPro" id="IPR005484">
    <property type="entry name" value="Ribosomal_uL18_bac/plant/anim"/>
</dbReference>
<accession>A0A1F7I8C9</accession>
<evidence type="ECO:0000256" key="6">
    <source>
        <dbReference type="ARBA" id="ARBA00035197"/>
    </source>
</evidence>
<reference evidence="8 9" key="1">
    <citation type="journal article" date="2016" name="Nat. Commun.">
        <title>Thousands of microbial genomes shed light on interconnected biogeochemical processes in an aquifer system.</title>
        <authorList>
            <person name="Anantharaman K."/>
            <person name="Brown C.T."/>
            <person name="Hug L.A."/>
            <person name="Sharon I."/>
            <person name="Castelle C.J."/>
            <person name="Probst A.J."/>
            <person name="Thomas B.C."/>
            <person name="Singh A."/>
            <person name="Wilkins M.J."/>
            <person name="Karaoz U."/>
            <person name="Brodie E.L."/>
            <person name="Williams K.H."/>
            <person name="Hubbard S.S."/>
            <person name="Banfield J.F."/>
        </authorList>
    </citation>
    <scope>NUCLEOTIDE SEQUENCE [LARGE SCALE GENOMIC DNA]</scope>
</reference>
<organism evidence="8 9">
    <name type="scientific">Candidatus Roizmanbacteria bacterium RIFCSPHIGHO2_12_FULL_44_10</name>
    <dbReference type="NCBI Taxonomy" id="1802054"/>
    <lineage>
        <taxon>Bacteria</taxon>
        <taxon>Candidatus Roizmaniibacteriota</taxon>
    </lineage>
</organism>
<dbReference type="GO" id="GO:0005840">
    <property type="term" value="C:ribosome"/>
    <property type="evidence" value="ECO:0007669"/>
    <property type="project" value="UniProtKB-KW"/>
</dbReference>
<dbReference type="Pfam" id="PF00861">
    <property type="entry name" value="Ribosomal_L18p"/>
    <property type="match status" value="1"/>
</dbReference>
<protein>
    <recommendedName>
        <fullName evidence="6 7">Large ribosomal subunit protein uL18</fullName>
    </recommendedName>
</protein>
<evidence type="ECO:0000313" key="8">
    <source>
        <dbReference type="EMBL" id="OGK39628.1"/>
    </source>
</evidence>
<dbReference type="PANTHER" id="PTHR12899:SF3">
    <property type="entry name" value="LARGE RIBOSOMAL SUBUNIT PROTEIN UL18M"/>
    <property type="match status" value="1"/>
</dbReference>
<gene>
    <name evidence="7" type="primary">rplR</name>
    <name evidence="8" type="ORF">A3F34_03015</name>
</gene>
<keyword evidence="3 7" id="KW-0694">RNA-binding</keyword>
<dbReference type="NCBIfam" id="TIGR00060">
    <property type="entry name" value="L18_bact"/>
    <property type="match status" value="1"/>
</dbReference>
<dbReference type="CDD" id="cd00432">
    <property type="entry name" value="Ribosomal_L18_L5e"/>
    <property type="match status" value="1"/>
</dbReference>
<evidence type="ECO:0000256" key="2">
    <source>
        <dbReference type="ARBA" id="ARBA00022730"/>
    </source>
</evidence>
<dbReference type="FunFam" id="3.30.420.100:FF:000001">
    <property type="entry name" value="50S ribosomal protein L18"/>
    <property type="match status" value="1"/>
</dbReference>
<comment type="function">
    <text evidence="7">This is one of the proteins that bind and probably mediate the attachment of the 5S RNA into the large ribosomal subunit, where it forms part of the central protuberance.</text>
</comment>